<name>A0A0A7KFA1_9DEIO</name>
<dbReference type="HOGENOM" id="CLU_1765024_0_0_0"/>
<dbReference type="RefSeq" id="WP_039683227.1">
    <property type="nucleotide sequence ID" value="NZ_CP010028.1"/>
</dbReference>
<gene>
    <name evidence="1" type="ORF">QR90_06610</name>
</gene>
<organism evidence="1 2">
    <name type="scientific">Deinococcus radiopugnans</name>
    <dbReference type="NCBI Taxonomy" id="57497"/>
    <lineage>
        <taxon>Bacteria</taxon>
        <taxon>Thermotogati</taxon>
        <taxon>Deinococcota</taxon>
        <taxon>Deinococci</taxon>
        <taxon>Deinococcales</taxon>
        <taxon>Deinococcaceae</taxon>
        <taxon>Deinococcus</taxon>
    </lineage>
</organism>
<sequence>MTILALDPTRAFHRFQASMATAHTTARVQQRPYNPVQPDAVLTLDGQTYAVEWRGGGLSKTMELTCTVTRHDTGRAHEFVLIRSERQSKRTGRTTVRYNLKGQPAWATRDEAQLAMVALAAPLLTGLSAYNPVTGPALLPVRLGGAA</sequence>
<dbReference type="EMBL" id="CP010028">
    <property type="protein sequence ID" value="AIZ44842.1"/>
    <property type="molecule type" value="Genomic_DNA"/>
</dbReference>
<evidence type="ECO:0000313" key="2">
    <source>
        <dbReference type="Proteomes" id="UP000030634"/>
    </source>
</evidence>
<dbReference type="Proteomes" id="UP000030634">
    <property type="component" value="Chromosome"/>
</dbReference>
<protein>
    <submittedName>
        <fullName evidence="1">Uncharacterized protein</fullName>
    </submittedName>
</protein>
<dbReference type="AlphaFoldDB" id="A0A0A7KFA1"/>
<reference evidence="2" key="1">
    <citation type="submission" date="2014-11" db="EMBL/GenBank/DDBJ databases">
        <title>Hymenobacter sp. DG25B genome submission.</title>
        <authorList>
            <person name="Jung H.-Y."/>
            <person name="Kim M.K."/>
            <person name="Srinivasan S."/>
            <person name="Lim S."/>
        </authorList>
    </citation>
    <scope>NUCLEOTIDE SEQUENCE [LARGE SCALE GENOMIC DNA]</scope>
    <source>
        <strain evidence="2">DY59</strain>
    </source>
</reference>
<proteinExistence type="predicted"/>
<accession>A0A0A7KFA1</accession>
<dbReference type="KEGG" id="dsw:QR90_06610"/>
<evidence type="ECO:0000313" key="1">
    <source>
        <dbReference type="EMBL" id="AIZ44842.1"/>
    </source>
</evidence>